<proteinExistence type="predicted"/>
<sequence length="93" mass="10401">MNGDRDVHGSVVEDAVPHGGPIGMGEIACHTTCRLRLRERVARGSQCAEVRRCLRPMTRHPHAPGHHRDPGEKPDNPHEHHHPNRPRTAFPPP</sequence>
<accession>A0A7W7D2S1</accession>
<organism evidence="2 3">
    <name type="scientific">Sphaerisporangium siamense</name>
    <dbReference type="NCBI Taxonomy" id="795645"/>
    <lineage>
        <taxon>Bacteria</taxon>
        <taxon>Bacillati</taxon>
        <taxon>Actinomycetota</taxon>
        <taxon>Actinomycetes</taxon>
        <taxon>Streptosporangiales</taxon>
        <taxon>Streptosporangiaceae</taxon>
        <taxon>Sphaerisporangium</taxon>
    </lineage>
</organism>
<dbReference type="Proteomes" id="UP000542210">
    <property type="component" value="Unassembled WGS sequence"/>
</dbReference>
<feature type="compositionally biased region" description="Basic and acidic residues" evidence="1">
    <location>
        <begin position="66"/>
        <end position="78"/>
    </location>
</feature>
<feature type="region of interest" description="Disordered" evidence="1">
    <location>
        <begin position="1"/>
        <end position="24"/>
    </location>
</feature>
<dbReference type="AlphaFoldDB" id="A0A7W7D2S1"/>
<dbReference type="EMBL" id="JACHND010000001">
    <property type="protein sequence ID" value="MBB4699061.1"/>
    <property type="molecule type" value="Genomic_DNA"/>
</dbReference>
<name>A0A7W7D2S1_9ACTN</name>
<gene>
    <name evidence="2" type="ORF">BJ982_000605</name>
</gene>
<reference evidence="2 3" key="1">
    <citation type="submission" date="2020-08" db="EMBL/GenBank/DDBJ databases">
        <title>Sequencing the genomes of 1000 actinobacteria strains.</title>
        <authorList>
            <person name="Klenk H.-P."/>
        </authorList>
    </citation>
    <scope>NUCLEOTIDE SEQUENCE [LARGE SCALE GENOMIC DNA]</scope>
    <source>
        <strain evidence="2 3">DSM 45784</strain>
    </source>
</reference>
<feature type="compositionally biased region" description="Basic residues" evidence="1">
    <location>
        <begin position="54"/>
        <end position="65"/>
    </location>
</feature>
<evidence type="ECO:0000256" key="1">
    <source>
        <dbReference type="SAM" id="MobiDB-lite"/>
    </source>
</evidence>
<comment type="caution">
    <text evidence="2">The sequence shown here is derived from an EMBL/GenBank/DDBJ whole genome shotgun (WGS) entry which is preliminary data.</text>
</comment>
<protein>
    <submittedName>
        <fullName evidence="2">Uncharacterized protein</fullName>
    </submittedName>
</protein>
<keyword evidence="3" id="KW-1185">Reference proteome</keyword>
<evidence type="ECO:0000313" key="3">
    <source>
        <dbReference type="Proteomes" id="UP000542210"/>
    </source>
</evidence>
<feature type="region of interest" description="Disordered" evidence="1">
    <location>
        <begin position="54"/>
        <end position="93"/>
    </location>
</feature>
<evidence type="ECO:0000313" key="2">
    <source>
        <dbReference type="EMBL" id="MBB4699061.1"/>
    </source>
</evidence>